<keyword evidence="9" id="KW-1185">Reference proteome</keyword>
<dbReference type="PANTHER" id="PTHR47171:SF4">
    <property type="entry name" value="ACETAMIDASE REGULATORY PROTEIN"/>
    <property type="match status" value="1"/>
</dbReference>
<evidence type="ECO:0000256" key="6">
    <source>
        <dbReference type="SAM" id="MobiDB-lite"/>
    </source>
</evidence>
<dbReference type="InterPro" id="IPR007219">
    <property type="entry name" value="XnlR_reg_dom"/>
</dbReference>
<dbReference type="AlphaFoldDB" id="A0A9P4YU46"/>
<evidence type="ECO:0000313" key="8">
    <source>
        <dbReference type="EMBL" id="KAF4121706.1"/>
    </source>
</evidence>
<evidence type="ECO:0000256" key="2">
    <source>
        <dbReference type="ARBA" id="ARBA00023015"/>
    </source>
</evidence>
<dbReference type="GO" id="GO:0008270">
    <property type="term" value="F:zinc ion binding"/>
    <property type="evidence" value="ECO:0007669"/>
    <property type="project" value="InterPro"/>
</dbReference>
<accession>A0A9P4YU46</accession>
<evidence type="ECO:0000256" key="3">
    <source>
        <dbReference type="ARBA" id="ARBA00023125"/>
    </source>
</evidence>
<dbReference type="GO" id="GO:0006351">
    <property type="term" value="P:DNA-templated transcription"/>
    <property type="evidence" value="ECO:0007669"/>
    <property type="project" value="InterPro"/>
</dbReference>
<evidence type="ECO:0000256" key="1">
    <source>
        <dbReference type="ARBA" id="ARBA00022833"/>
    </source>
</evidence>
<dbReference type="Pfam" id="PF04082">
    <property type="entry name" value="Fungal_trans"/>
    <property type="match status" value="1"/>
</dbReference>
<dbReference type="PANTHER" id="PTHR47171">
    <property type="entry name" value="FARA-RELATED"/>
    <property type="match status" value="1"/>
</dbReference>
<keyword evidence="3" id="KW-0238">DNA-binding</keyword>
<feature type="region of interest" description="Disordered" evidence="6">
    <location>
        <begin position="497"/>
        <end position="530"/>
    </location>
</feature>
<dbReference type="GO" id="GO:0003677">
    <property type="term" value="F:DNA binding"/>
    <property type="evidence" value="ECO:0007669"/>
    <property type="project" value="UniProtKB-KW"/>
</dbReference>
<dbReference type="EMBL" id="JAANYQ010000011">
    <property type="protein sequence ID" value="KAF4121706.1"/>
    <property type="molecule type" value="Genomic_DNA"/>
</dbReference>
<gene>
    <name evidence="8" type="ORF">GMORB2_1545</name>
</gene>
<sequence length="573" mass="64713">MEVLQHERSQTLVNITGHGINETDLRFGAMRRQAKPAPDAALLAFIRLSGKAERLYGSIVYVGQEYSNVNYLLRNRARNQAAYHFPANQISREYTGHELYRIPREAFTMPSPELVDELLGSYFRHVNPGFPILDEDIFMAQYRNKDPANPPSLLVLQAVLLVGAHVSRDRPDRDDLKVAFFRRAKMLFDARFEWNRDVVVQAALLLTWHSEGVEDIGANSYHWVGVAARTAQGLGMHRDTGPTTLVAHDKRLWKRLWWILFQFDVLVSLSYGRPQAINLDDCDVPELGPADFDHLGENVDADFLIHQTQLCCVISRAVKRTYGLKASPPHRRAALVEADRMLARWISRLPVSLRRAGDQQNASFWQAVLHINYNNFLILLHRPPPRPASIPGANKQDDMKICFDAATTMASLFETIVAQGRLRYMNFFAVDALFTGLIQLSAEMRGVNPILSANAKTIFDSALGILHSLSEYWLNGEMILRLFRDTSENLRQQLQIGERTIGGDHREDSTNSESAMTAAEPQPDKAAGCSSIDWGSGMDLTHAAMLNDQLDWSNMYWEQSGFTSLSPFTNMTP</sequence>
<dbReference type="InterPro" id="IPR052073">
    <property type="entry name" value="Amide_Lactam_Regulators"/>
</dbReference>
<feature type="domain" description="Xylanolytic transcriptional activator regulatory" evidence="7">
    <location>
        <begin position="220"/>
        <end position="293"/>
    </location>
</feature>
<evidence type="ECO:0000256" key="5">
    <source>
        <dbReference type="ARBA" id="ARBA00023242"/>
    </source>
</evidence>
<keyword evidence="2" id="KW-0805">Transcription regulation</keyword>
<proteinExistence type="predicted"/>
<comment type="caution">
    <text evidence="8">The sequence shown here is derived from an EMBL/GenBank/DDBJ whole genome shotgun (WGS) entry which is preliminary data.</text>
</comment>
<dbReference type="GeneID" id="55967775"/>
<name>A0A9P4YU46_9HYPO</name>
<protein>
    <recommendedName>
        <fullName evidence="7">Xylanolytic transcriptional activator regulatory domain-containing protein</fullName>
    </recommendedName>
</protein>
<dbReference type="OrthoDB" id="25391at2759"/>
<dbReference type="Proteomes" id="UP000749293">
    <property type="component" value="Unassembled WGS sequence"/>
</dbReference>
<keyword evidence="1" id="KW-0862">Zinc</keyword>
<keyword evidence="5" id="KW-0539">Nucleus</keyword>
<dbReference type="CDD" id="cd12148">
    <property type="entry name" value="fungal_TF_MHR"/>
    <property type="match status" value="1"/>
</dbReference>
<dbReference type="RefSeq" id="XP_035320358.1">
    <property type="nucleotide sequence ID" value="XM_035463527.1"/>
</dbReference>
<organism evidence="8 9">
    <name type="scientific">Geosmithia morbida</name>
    <dbReference type="NCBI Taxonomy" id="1094350"/>
    <lineage>
        <taxon>Eukaryota</taxon>
        <taxon>Fungi</taxon>
        <taxon>Dikarya</taxon>
        <taxon>Ascomycota</taxon>
        <taxon>Pezizomycotina</taxon>
        <taxon>Sordariomycetes</taxon>
        <taxon>Hypocreomycetidae</taxon>
        <taxon>Hypocreales</taxon>
        <taxon>Bionectriaceae</taxon>
        <taxon>Geosmithia</taxon>
    </lineage>
</organism>
<evidence type="ECO:0000259" key="7">
    <source>
        <dbReference type="SMART" id="SM00906"/>
    </source>
</evidence>
<dbReference type="SMART" id="SM00906">
    <property type="entry name" value="Fungal_trans"/>
    <property type="match status" value="1"/>
</dbReference>
<evidence type="ECO:0000313" key="9">
    <source>
        <dbReference type="Proteomes" id="UP000749293"/>
    </source>
</evidence>
<reference evidence="8" key="1">
    <citation type="submission" date="2020-03" db="EMBL/GenBank/DDBJ databases">
        <title>Site-based positive gene gene selection in Geosmithia morbida across the United States reveals a broad range of putative effectors and factors for local host and environmental adapation.</title>
        <authorList>
            <person name="Onufrak A."/>
            <person name="Murdoch R.W."/>
            <person name="Gazis R."/>
            <person name="Huff M."/>
            <person name="Staton M."/>
            <person name="Klingeman W."/>
            <person name="Hadziabdic D."/>
        </authorList>
    </citation>
    <scope>NUCLEOTIDE SEQUENCE</scope>
    <source>
        <strain evidence="8">1262</strain>
    </source>
</reference>
<keyword evidence="4" id="KW-0804">Transcription</keyword>
<evidence type="ECO:0000256" key="4">
    <source>
        <dbReference type="ARBA" id="ARBA00023163"/>
    </source>
</evidence>